<evidence type="ECO:0000259" key="10">
    <source>
        <dbReference type="Pfam" id="PF07687"/>
    </source>
</evidence>
<keyword evidence="12" id="KW-1185">Reference proteome</keyword>
<feature type="binding site" evidence="9">
    <location>
        <position position="85"/>
    </location>
    <ligand>
        <name>Zn(2+)</name>
        <dbReference type="ChEBI" id="CHEBI:29105"/>
        <label>1</label>
    </ligand>
</feature>
<dbReference type="OrthoDB" id="9804934at2"/>
<evidence type="ECO:0000313" key="11">
    <source>
        <dbReference type="EMBL" id="QDT57753.1"/>
    </source>
</evidence>
<evidence type="ECO:0000256" key="3">
    <source>
        <dbReference type="ARBA" id="ARBA00022723"/>
    </source>
</evidence>
<dbReference type="SUPFAM" id="SSF53187">
    <property type="entry name" value="Zn-dependent exopeptidases"/>
    <property type="match status" value="1"/>
</dbReference>
<dbReference type="GO" id="GO:0045148">
    <property type="term" value="F:tripeptide aminopeptidase activity"/>
    <property type="evidence" value="ECO:0007669"/>
    <property type="project" value="UniProtKB-UniRule"/>
</dbReference>
<gene>
    <name evidence="11" type="primary">pepT</name>
    <name evidence="11" type="ORF">SV7mr_02380</name>
</gene>
<protein>
    <recommendedName>
        <fullName evidence="7">Peptidase T</fullName>
        <ecNumber evidence="7">3.4.11.4</ecNumber>
    </recommendedName>
</protein>
<comment type="cofactor">
    <cofactor evidence="9">
        <name>Zn(2+)</name>
        <dbReference type="ChEBI" id="CHEBI:29105"/>
    </cofactor>
    <text evidence="9">Binds 2 Zn(2+) ions per subunit.</text>
</comment>
<dbReference type="GO" id="GO:0006508">
    <property type="term" value="P:proteolysis"/>
    <property type="evidence" value="ECO:0007669"/>
    <property type="project" value="UniProtKB-UniRule"/>
</dbReference>
<dbReference type="InterPro" id="IPR001261">
    <property type="entry name" value="ArgE/DapE_CS"/>
</dbReference>
<feature type="domain" description="Peptidase M20 dimerisation" evidence="10">
    <location>
        <begin position="213"/>
        <end position="312"/>
    </location>
</feature>
<dbReference type="InterPro" id="IPR011650">
    <property type="entry name" value="Peptidase_M20_dimer"/>
</dbReference>
<dbReference type="InterPro" id="IPR002933">
    <property type="entry name" value="Peptidase_M20"/>
</dbReference>
<comment type="similarity">
    <text evidence="1">Belongs to the peptidase M20B family.</text>
</comment>
<dbReference type="GO" id="GO:0008270">
    <property type="term" value="F:zinc ion binding"/>
    <property type="evidence" value="ECO:0007669"/>
    <property type="project" value="InterPro"/>
</dbReference>
<feature type="binding site" evidence="9">
    <location>
        <position position="146"/>
    </location>
    <ligand>
        <name>Zn(2+)</name>
        <dbReference type="ChEBI" id="CHEBI:29105"/>
        <label>1</label>
    </ligand>
</feature>
<evidence type="ECO:0000256" key="7">
    <source>
        <dbReference type="NCBIfam" id="TIGR01882"/>
    </source>
</evidence>
<dbReference type="GO" id="GO:0006518">
    <property type="term" value="P:peptide metabolic process"/>
    <property type="evidence" value="ECO:0007669"/>
    <property type="project" value="InterPro"/>
</dbReference>
<keyword evidence="5 9" id="KW-0862">Zinc</keyword>
<evidence type="ECO:0000256" key="4">
    <source>
        <dbReference type="ARBA" id="ARBA00022801"/>
    </source>
</evidence>
<accession>A0A517SNQ4</accession>
<evidence type="ECO:0000256" key="2">
    <source>
        <dbReference type="ARBA" id="ARBA00022670"/>
    </source>
</evidence>
<evidence type="ECO:0000256" key="6">
    <source>
        <dbReference type="ARBA" id="ARBA00023049"/>
    </source>
</evidence>
<feature type="binding site" evidence="9">
    <location>
        <position position="386"/>
    </location>
    <ligand>
        <name>Zn(2+)</name>
        <dbReference type="ChEBI" id="CHEBI:29105"/>
        <label>2</label>
    </ligand>
</feature>
<keyword evidence="2" id="KW-0645">Protease</keyword>
<evidence type="ECO:0000256" key="9">
    <source>
        <dbReference type="PIRSR" id="PIRSR037215-2"/>
    </source>
</evidence>
<sequence>MIEINRQRLLERFLRYARLDTAADPRSSTYPSSAKQRQLTELLAEELQAMGATDVSVDEHALAYATLPASAADRAQAPTVALLSHVDTSPDAPSENVQPQVIDSYGGGDIPLASGEVITVESYPTLNDLVGTTLITTDGTTLLGGDDKAGVAIIMELAQTLLENPSLPHGPIKIIFTCDEEIGHGTDKIDLDQVGADVAYTVDGGGAGVIDVETFSADGATVTFHGDNIHPAIAKDRMINAVRGAGDFLAALPRSEQTPETTDGRQGFLHANSIRGGVGQATVDLILRSFDAEDLAAYADQLRQIATEVEAKWPGLKVDVEITKQYRNLGEGLAKLPESIELAKAAFDQLGKPWTTEIVRGGTDGSVLTEKGLPTPNLSSGQHNIHSVREFACLDQMITATEHLLVLTELWSQQAPR</sequence>
<keyword evidence="11" id="KW-0031">Aminopeptidase</keyword>
<feature type="binding site" evidence="9">
    <location>
        <position position="181"/>
    </location>
    <ligand>
        <name>Zn(2+)</name>
        <dbReference type="ChEBI" id="CHEBI:29105"/>
        <label>2</label>
    </ligand>
</feature>
<feature type="active site" evidence="8">
    <location>
        <position position="87"/>
    </location>
</feature>
<dbReference type="Proteomes" id="UP000315003">
    <property type="component" value="Chromosome"/>
</dbReference>
<organism evidence="11 12">
    <name type="scientific">Stieleria bergensis</name>
    <dbReference type="NCBI Taxonomy" id="2528025"/>
    <lineage>
        <taxon>Bacteria</taxon>
        <taxon>Pseudomonadati</taxon>
        <taxon>Planctomycetota</taxon>
        <taxon>Planctomycetia</taxon>
        <taxon>Pirellulales</taxon>
        <taxon>Pirellulaceae</taxon>
        <taxon>Stieleria</taxon>
    </lineage>
</organism>
<dbReference type="PROSITE" id="PS00758">
    <property type="entry name" value="ARGE_DAPE_CPG2_1"/>
    <property type="match status" value="1"/>
</dbReference>
<dbReference type="InterPro" id="IPR010161">
    <property type="entry name" value="Peptidase_M20B"/>
</dbReference>
<keyword evidence="4 11" id="KW-0378">Hydrolase</keyword>
<dbReference type="PANTHER" id="PTHR42994">
    <property type="entry name" value="PEPTIDASE T"/>
    <property type="match status" value="1"/>
</dbReference>
<dbReference type="AlphaFoldDB" id="A0A517SNQ4"/>
<feature type="binding site" evidence="9">
    <location>
        <position position="203"/>
    </location>
    <ligand>
        <name>Zn(2+)</name>
        <dbReference type="ChEBI" id="CHEBI:29105"/>
        <label>1</label>
    </ligand>
</feature>
<reference evidence="11 12" key="1">
    <citation type="submission" date="2019-02" db="EMBL/GenBank/DDBJ databases">
        <title>Deep-cultivation of Planctomycetes and their phenomic and genomic characterization uncovers novel biology.</title>
        <authorList>
            <person name="Wiegand S."/>
            <person name="Jogler M."/>
            <person name="Boedeker C."/>
            <person name="Pinto D."/>
            <person name="Vollmers J."/>
            <person name="Rivas-Marin E."/>
            <person name="Kohn T."/>
            <person name="Peeters S.H."/>
            <person name="Heuer A."/>
            <person name="Rast P."/>
            <person name="Oberbeckmann S."/>
            <person name="Bunk B."/>
            <person name="Jeske O."/>
            <person name="Meyerdierks A."/>
            <person name="Storesund J.E."/>
            <person name="Kallscheuer N."/>
            <person name="Luecker S."/>
            <person name="Lage O.M."/>
            <person name="Pohl T."/>
            <person name="Merkel B.J."/>
            <person name="Hornburger P."/>
            <person name="Mueller R.-W."/>
            <person name="Bruemmer F."/>
            <person name="Labrenz M."/>
            <person name="Spormann A.M."/>
            <person name="Op den Camp H."/>
            <person name="Overmann J."/>
            <person name="Amann R."/>
            <person name="Jetten M.S.M."/>
            <person name="Mascher T."/>
            <person name="Medema M.H."/>
            <person name="Devos D.P."/>
            <person name="Kaster A.-K."/>
            <person name="Ovreas L."/>
            <person name="Rohde M."/>
            <person name="Galperin M.Y."/>
            <person name="Jogler C."/>
        </authorList>
    </citation>
    <scope>NUCLEOTIDE SEQUENCE [LARGE SCALE GENOMIC DNA]</scope>
    <source>
        <strain evidence="11 12">SV_7m_r</strain>
    </source>
</reference>
<dbReference type="NCBIfam" id="NF003976">
    <property type="entry name" value="PRK05469.1"/>
    <property type="match status" value="1"/>
</dbReference>
<dbReference type="PANTHER" id="PTHR42994:SF1">
    <property type="entry name" value="PEPTIDASE T"/>
    <property type="match status" value="1"/>
</dbReference>
<dbReference type="InterPro" id="IPR036264">
    <property type="entry name" value="Bact_exopeptidase_dim_dom"/>
</dbReference>
<evidence type="ECO:0000313" key="12">
    <source>
        <dbReference type="Proteomes" id="UP000315003"/>
    </source>
</evidence>
<evidence type="ECO:0000256" key="1">
    <source>
        <dbReference type="ARBA" id="ARBA00009692"/>
    </source>
</evidence>
<dbReference type="Gene3D" id="3.30.70.360">
    <property type="match status" value="1"/>
</dbReference>
<dbReference type="NCBIfam" id="TIGR01882">
    <property type="entry name" value="peptidase-T"/>
    <property type="match status" value="1"/>
</dbReference>
<keyword evidence="3 9" id="KW-0479">Metal-binding</keyword>
<feature type="active site" description="Proton acceptor" evidence="8">
    <location>
        <position position="180"/>
    </location>
</feature>
<dbReference type="Pfam" id="PF01546">
    <property type="entry name" value="Peptidase_M20"/>
    <property type="match status" value="1"/>
</dbReference>
<dbReference type="GO" id="GO:0005829">
    <property type="term" value="C:cytosol"/>
    <property type="evidence" value="ECO:0007669"/>
    <property type="project" value="TreeGrafter"/>
</dbReference>
<dbReference type="NCBIfam" id="NF009920">
    <property type="entry name" value="PRK13381.1"/>
    <property type="match status" value="1"/>
</dbReference>
<dbReference type="GO" id="GO:0008237">
    <property type="term" value="F:metallopeptidase activity"/>
    <property type="evidence" value="ECO:0007669"/>
    <property type="project" value="UniProtKB-KW"/>
</dbReference>
<dbReference type="Pfam" id="PF07687">
    <property type="entry name" value="M20_dimer"/>
    <property type="match status" value="1"/>
</dbReference>
<feature type="binding site" evidence="9">
    <location>
        <position position="146"/>
    </location>
    <ligand>
        <name>Zn(2+)</name>
        <dbReference type="ChEBI" id="CHEBI:29105"/>
        <label>2</label>
    </ligand>
</feature>
<evidence type="ECO:0000256" key="8">
    <source>
        <dbReference type="PIRSR" id="PIRSR037215-1"/>
    </source>
</evidence>
<dbReference type="SUPFAM" id="SSF55031">
    <property type="entry name" value="Bacterial exopeptidase dimerisation domain"/>
    <property type="match status" value="1"/>
</dbReference>
<dbReference type="Gene3D" id="3.40.630.10">
    <property type="entry name" value="Zn peptidases"/>
    <property type="match status" value="1"/>
</dbReference>
<proteinExistence type="inferred from homology"/>
<dbReference type="RefSeq" id="WP_145268428.1">
    <property type="nucleotide sequence ID" value="NZ_CP036272.1"/>
</dbReference>
<name>A0A517SNQ4_9BACT</name>
<keyword evidence="6" id="KW-0482">Metalloprotease</keyword>
<evidence type="ECO:0000256" key="5">
    <source>
        <dbReference type="ARBA" id="ARBA00022833"/>
    </source>
</evidence>
<dbReference type="EC" id="3.4.11.4" evidence="7"/>
<dbReference type="EMBL" id="CP036272">
    <property type="protein sequence ID" value="QDT57753.1"/>
    <property type="molecule type" value="Genomic_DNA"/>
</dbReference>
<dbReference type="PIRSF" id="PIRSF037215">
    <property type="entry name" value="Peptidase_M20B"/>
    <property type="match status" value="1"/>
</dbReference>